<keyword evidence="12" id="KW-0460">Magnesium</keyword>
<sequence length="1528" mass="173960">MESRTSAGLSGLYNPDALKDHESVDPDFTVGQFVTIREKSPSEITSMLGSLYLDDEEDENECIAPEDIRHRKAKLLTNVEVVHVNADDDGANAVDEQQYRRSKDQEEQNIKADLNCVTLEVVALKEQVHNLEVRLGDSITSSFNRESNFREYIDVCFAKMENNLISKVEKLEKDVVNCMLRRDWKWKNQLKNIKAESTPIAQRSIAISTELQYSTLSDEPRLIVPSQPGATHFYSTPTVHSQPGVTPFYSTPPVRLDFPSFGTSSESSDVVIFIEQCENYLDIRPLSNHELMGALSAVLKGPALSWWKATKHQIQDWTSFKNAFMAAFLPADYLTEVEEKMRTTVQKPDQCLRDFAYDYRALCLKWKRDMSEEEVVRRILNNINPKVAGCLRGTVSTVAQLVKIGAMVEKDCTGAKDYWQRVHANSDRFPKKPPDRKANQKGTVGVTVVPQHTIREPNLLMIPVSIRGMQVEAVVDTGSTFTLMRESLWNQLTGPEEIFQLTERQRFVMADGTVHQELGHKTLCLEWHQDQWTINVHVMEDRHLAFSLVLGLDFLSKSGAILDMSRNSYGVKTDHGYKFHAFLHQTGDFREWKKSTISSCLSPVSLYYALQPGEFPPCWSVVTATDMVQTCDTDNPDSSRLLHKLVEDWPTITSGILGKTTVEKHTILLQDEIPVRSRAYRVSPFKKNIIEEHVAKMLKDGIIEPSQSAWSSPVVLVDKPDGSYRFCVDYRRVNAKTLPDAYPMPLIHDILESMDGASWFSTLDLQSGYWQVAMDEQSKPQTAFITSIGLFQFKCMPFGLRNAAATFQRLMEKVLGELKGKLCFVYIDDIIVYSKTQEDHLKDLAEVFHRLHRANLSLNMDKCHFFKKQLRFLGHVVSGEGVAADPAKTQAIAEFPVPTDIKSLQRFLGLAGWYHKFIANFSDIAAPLNHLKKKGVEWHWSTECQASMDALKKALTSPPILAQPDMSLPFQVHTDASEVGLGAILSQETKDGERVIAYASRGLRGPERNYSTSEKECLAVVWAVEKWRHYLEGKEFSVYTDHAALSWAFNCPKTTSRLTRWILRLQQFHFKVLYRKGCLNVAPDALSRGYTPLIIKPSPCFAVTLKSPSDLPTSLAEIAQAQDHDPKLKEMKRTQSDINTSPQRISFAEHQGVLYRRIPLQNQGERFQLVVPQALVPVFLRYFHDNPLGGHLGRLKTLLKILDVAWWPSVRKDVWEHTKKCETCQKYKPGNCKPSGLLQNITVNKPGEMLGIDLMGPFPRSKKSNVFLLVVVDYYSKWVELFPLRDSKTPRIIKILIEEIFTRWGVPQYLVSDRGPQFTSSLLIDLCNTWGVVQKLTTSYHPQTNLTERVNRTLKTMIASFVGQHHHAWDQWLPEFRFAINTAQQETTGKTPAELALGRNLYGPLQRLIYKPPSPQQQATYNLVERQQQLAEEVKRRVGVHQARNAKYYNTRRKDAHFLPGDLVWVRSHPLSKATEKFSAKLAPKWEGPAKIIKKLGPINYRVIWGDPQKKEDTVNVVNLKTYHGVFP</sequence>
<dbReference type="SUPFAM" id="SSF50630">
    <property type="entry name" value="Acid proteases"/>
    <property type="match status" value="1"/>
</dbReference>
<dbReference type="EC" id="2.7.7.49" evidence="3"/>
<evidence type="ECO:0000256" key="1">
    <source>
        <dbReference type="ARBA" id="ARBA00010879"/>
    </source>
</evidence>
<dbReference type="FunFam" id="3.10.20.370:FF:000001">
    <property type="entry name" value="Retrovirus-related Pol polyprotein from transposon 17.6-like protein"/>
    <property type="match status" value="1"/>
</dbReference>
<dbReference type="CDD" id="cd09274">
    <property type="entry name" value="RNase_HI_RT_Ty3"/>
    <property type="match status" value="1"/>
</dbReference>
<dbReference type="InterPro" id="IPR041588">
    <property type="entry name" value="Integrase_H2C2"/>
</dbReference>
<evidence type="ECO:0000313" key="23">
    <source>
        <dbReference type="Proteomes" id="UP000265180"/>
    </source>
</evidence>
<protein>
    <recommendedName>
        <fullName evidence="18">Gypsy retrotransposon integrase-like protein 1</fullName>
        <ecNumber evidence="3">2.7.7.49</ecNumber>
        <ecNumber evidence="2">3.1.26.4</ecNumber>
    </recommendedName>
</protein>
<keyword evidence="8" id="KW-0479">Metal-binding</keyword>
<keyword evidence="15" id="KW-0239">DNA-directed DNA polymerase</keyword>
<dbReference type="InterPro" id="IPR056924">
    <property type="entry name" value="SH3_Tf2-1"/>
</dbReference>
<dbReference type="FunFam" id="3.10.10.10:FF:000007">
    <property type="entry name" value="Retrovirus-related Pol polyprotein from transposon 17.6-like Protein"/>
    <property type="match status" value="1"/>
</dbReference>
<evidence type="ECO:0000256" key="2">
    <source>
        <dbReference type="ARBA" id="ARBA00012180"/>
    </source>
</evidence>
<proteinExistence type="inferred from homology"/>
<keyword evidence="9" id="KW-0064">Aspartyl protease</keyword>
<dbReference type="GO" id="GO:0046872">
    <property type="term" value="F:metal ion binding"/>
    <property type="evidence" value="ECO:0007669"/>
    <property type="project" value="UniProtKB-KW"/>
</dbReference>
<organism evidence="22 23">
    <name type="scientific">Oryzias latipes</name>
    <name type="common">Japanese rice fish</name>
    <name type="synonym">Japanese killifish</name>
    <dbReference type="NCBI Taxonomy" id="8090"/>
    <lineage>
        <taxon>Eukaryota</taxon>
        <taxon>Metazoa</taxon>
        <taxon>Chordata</taxon>
        <taxon>Craniata</taxon>
        <taxon>Vertebrata</taxon>
        <taxon>Euteleostomi</taxon>
        <taxon>Actinopterygii</taxon>
        <taxon>Neopterygii</taxon>
        <taxon>Teleostei</taxon>
        <taxon>Neoteleostei</taxon>
        <taxon>Acanthomorphata</taxon>
        <taxon>Ovalentaria</taxon>
        <taxon>Atherinomorphae</taxon>
        <taxon>Beloniformes</taxon>
        <taxon>Adrianichthyidae</taxon>
        <taxon>Oryziinae</taxon>
        <taxon>Oryzias</taxon>
    </lineage>
</organism>
<dbReference type="SUPFAM" id="SSF53098">
    <property type="entry name" value="Ribonuclease H-like"/>
    <property type="match status" value="1"/>
</dbReference>
<dbReference type="CDD" id="cd00303">
    <property type="entry name" value="retropepsin_like"/>
    <property type="match status" value="1"/>
</dbReference>
<dbReference type="PANTHER" id="PTHR37984">
    <property type="entry name" value="PROTEIN CBG26694"/>
    <property type="match status" value="1"/>
</dbReference>
<dbReference type="GO" id="GO:0004190">
    <property type="term" value="F:aspartic-type endopeptidase activity"/>
    <property type="evidence" value="ECO:0007669"/>
    <property type="project" value="UniProtKB-KW"/>
</dbReference>
<dbReference type="InterPro" id="IPR012337">
    <property type="entry name" value="RNaseH-like_sf"/>
</dbReference>
<feature type="domain" description="Integrase catalytic" evidence="21">
    <location>
        <begin position="1242"/>
        <end position="1400"/>
    </location>
</feature>
<dbReference type="Pfam" id="PF13975">
    <property type="entry name" value="gag-asp_proteas"/>
    <property type="match status" value="1"/>
</dbReference>
<keyword evidence="17" id="KW-0233">DNA recombination</keyword>
<reference evidence="22" key="4">
    <citation type="submission" date="2025-09" db="UniProtKB">
        <authorList>
            <consortium name="Ensembl"/>
        </authorList>
    </citation>
    <scope>IDENTIFICATION</scope>
    <source>
        <strain evidence="22">HNI</strain>
    </source>
</reference>
<dbReference type="CDD" id="cd01647">
    <property type="entry name" value="RT_LTR"/>
    <property type="match status" value="1"/>
</dbReference>
<reference evidence="22" key="3">
    <citation type="submission" date="2025-08" db="UniProtKB">
        <authorList>
            <consortium name="Ensembl"/>
        </authorList>
    </citation>
    <scope>IDENTIFICATION</scope>
    <source>
        <strain evidence="22">HNI</strain>
    </source>
</reference>
<feature type="domain" description="Reverse transcriptase" evidence="20">
    <location>
        <begin position="698"/>
        <end position="877"/>
    </location>
</feature>
<evidence type="ECO:0000259" key="21">
    <source>
        <dbReference type="PROSITE" id="PS50994"/>
    </source>
</evidence>
<dbReference type="Pfam" id="PF24626">
    <property type="entry name" value="SH3_Tf2-1"/>
    <property type="match status" value="1"/>
</dbReference>
<dbReference type="GO" id="GO:0015074">
    <property type="term" value="P:DNA integration"/>
    <property type="evidence" value="ECO:0007669"/>
    <property type="project" value="UniProtKB-KW"/>
</dbReference>
<keyword evidence="4" id="KW-0645">Protease</keyword>
<evidence type="ECO:0000256" key="14">
    <source>
        <dbReference type="ARBA" id="ARBA00022918"/>
    </source>
</evidence>
<evidence type="ECO:0000256" key="8">
    <source>
        <dbReference type="ARBA" id="ARBA00022723"/>
    </source>
</evidence>
<dbReference type="PROSITE" id="PS00141">
    <property type="entry name" value="ASP_PROTEASE"/>
    <property type="match status" value="1"/>
</dbReference>
<dbReference type="InterPro" id="IPR043128">
    <property type="entry name" value="Rev_trsase/Diguanyl_cyclase"/>
</dbReference>
<dbReference type="GO" id="GO:0006508">
    <property type="term" value="P:proteolysis"/>
    <property type="evidence" value="ECO:0007669"/>
    <property type="project" value="UniProtKB-KW"/>
</dbReference>
<dbReference type="FunFam" id="3.30.420.10:FF:000032">
    <property type="entry name" value="Retrovirus-related Pol polyprotein from transposon 297-like Protein"/>
    <property type="match status" value="1"/>
</dbReference>
<dbReference type="Proteomes" id="UP000265180">
    <property type="component" value="Chromosome 6"/>
</dbReference>
<keyword evidence="7" id="KW-0540">Nuclease</keyword>
<dbReference type="InterPro" id="IPR050951">
    <property type="entry name" value="Retrovirus_Pol_polyprotein"/>
</dbReference>
<dbReference type="InterPro" id="IPR005162">
    <property type="entry name" value="Retrotrans_gag_dom"/>
</dbReference>
<dbReference type="Pfam" id="PF00078">
    <property type="entry name" value="RVT_1"/>
    <property type="match status" value="1"/>
</dbReference>
<dbReference type="InterPro" id="IPR001584">
    <property type="entry name" value="Integrase_cat-core"/>
</dbReference>
<evidence type="ECO:0000256" key="17">
    <source>
        <dbReference type="ARBA" id="ARBA00023172"/>
    </source>
</evidence>
<dbReference type="Gene3D" id="3.30.420.10">
    <property type="entry name" value="Ribonuclease H-like superfamily/Ribonuclease H"/>
    <property type="match status" value="1"/>
</dbReference>
<evidence type="ECO:0000259" key="20">
    <source>
        <dbReference type="PROSITE" id="PS50878"/>
    </source>
</evidence>
<keyword evidence="14" id="KW-0695">RNA-directed DNA polymerase</keyword>
<evidence type="ECO:0000256" key="18">
    <source>
        <dbReference type="ARBA" id="ARBA00039658"/>
    </source>
</evidence>
<evidence type="ECO:0000256" key="13">
    <source>
        <dbReference type="ARBA" id="ARBA00022908"/>
    </source>
</evidence>
<dbReference type="InterPro" id="IPR021109">
    <property type="entry name" value="Peptidase_aspartic_dom_sf"/>
</dbReference>
<keyword evidence="5" id="KW-0808">Transferase</keyword>
<keyword evidence="6" id="KW-0548">Nucleotidyltransferase</keyword>
<dbReference type="SUPFAM" id="SSF56672">
    <property type="entry name" value="DNA/RNA polymerases"/>
    <property type="match status" value="1"/>
</dbReference>
<dbReference type="Pfam" id="PF00665">
    <property type="entry name" value="rve"/>
    <property type="match status" value="1"/>
</dbReference>
<dbReference type="Pfam" id="PF17917">
    <property type="entry name" value="RT_RNaseH"/>
    <property type="match status" value="1"/>
</dbReference>
<dbReference type="Pfam" id="PF03732">
    <property type="entry name" value="Retrotrans_gag"/>
    <property type="match status" value="1"/>
</dbReference>
<dbReference type="PROSITE" id="PS50878">
    <property type="entry name" value="RT_POL"/>
    <property type="match status" value="1"/>
</dbReference>
<evidence type="ECO:0000256" key="5">
    <source>
        <dbReference type="ARBA" id="ARBA00022679"/>
    </source>
</evidence>
<dbReference type="Gene3D" id="2.40.70.10">
    <property type="entry name" value="Acid Proteases"/>
    <property type="match status" value="1"/>
</dbReference>
<keyword evidence="10" id="KW-0255">Endonuclease</keyword>
<dbReference type="EC" id="3.1.26.4" evidence="2"/>
<keyword evidence="11" id="KW-0378">Hydrolase</keyword>
<keyword evidence="16" id="KW-0238">DNA-binding</keyword>
<dbReference type="InterPro" id="IPR043502">
    <property type="entry name" value="DNA/RNA_pol_sf"/>
</dbReference>
<name>A0A3P9MP57_ORYLA</name>
<feature type="region of interest" description="Disordered" evidence="19">
    <location>
        <begin position="1"/>
        <end position="21"/>
    </location>
</feature>
<evidence type="ECO:0000256" key="16">
    <source>
        <dbReference type="ARBA" id="ARBA00023125"/>
    </source>
</evidence>
<evidence type="ECO:0000256" key="3">
    <source>
        <dbReference type="ARBA" id="ARBA00012493"/>
    </source>
</evidence>
<dbReference type="PANTHER" id="PTHR37984:SF5">
    <property type="entry name" value="PROTEIN NYNRIN-LIKE"/>
    <property type="match status" value="1"/>
</dbReference>
<evidence type="ECO:0000256" key="7">
    <source>
        <dbReference type="ARBA" id="ARBA00022722"/>
    </source>
</evidence>
<dbReference type="FunFam" id="3.30.70.270:FF:000020">
    <property type="entry name" value="Transposon Tf2-6 polyprotein-like Protein"/>
    <property type="match status" value="1"/>
</dbReference>
<comment type="similarity">
    <text evidence="1">Belongs to the beta type-B retroviral polymerase family. HERV class-II K(HML-2) pol subfamily.</text>
</comment>
<dbReference type="GO" id="GO:0004523">
    <property type="term" value="F:RNA-DNA hybrid ribonuclease activity"/>
    <property type="evidence" value="ECO:0007669"/>
    <property type="project" value="UniProtKB-EC"/>
</dbReference>
<dbReference type="Ensembl" id="ENSORLT00020029619.1">
    <property type="protein sequence ID" value="ENSORLP00020034677.1"/>
    <property type="gene ID" value="ENSORLG00020021286.1"/>
</dbReference>
<dbReference type="GO" id="GO:0003964">
    <property type="term" value="F:RNA-directed DNA polymerase activity"/>
    <property type="evidence" value="ECO:0007669"/>
    <property type="project" value="UniProtKB-KW"/>
</dbReference>
<evidence type="ECO:0000256" key="15">
    <source>
        <dbReference type="ARBA" id="ARBA00022932"/>
    </source>
</evidence>
<accession>A0A3P9MP57</accession>
<dbReference type="InterPro" id="IPR041373">
    <property type="entry name" value="RT_RNaseH"/>
</dbReference>
<evidence type="ECO:0000256" key="11">
    <source>
        <dbReference type="ARBA" id="ARBA00022801"/>
    </source>
</evidence>
<evidence type="ECO:0000256" key="12">
    <source>
        <dbReference type="ARBA" id="ARBA00022842"/>
    </source>
</evidence>
<evidence type="ECO:0000256" key="6">
    <source>
        <dbReference type="ARBA" id="ARBA00022695"/>
    </source>
</evidence>
<dbReference type="InterPro" id="IPR000477">
    <property type="entry name" value="RT_dom"/>
</dbReference>
<dbReference type="GO" id="GO:0003677">
    <property type="term" value="F:DNA binding"/>
    <property type="evidence" value="ECO:0007669"/>
    <property type="project" value="UniProtKB-KW"/>
</dbReference>
<keyword evidence="13" id="KW-0229">DNA integration</keyword>
<dbReference type="FunFam" id="1.10.340.70:FF:000001">
    <property type="entry name" value="Retrovirus-related Pol polyprotein from transposon gypsy-like Protein"/>
    <property type="match status" value="1"/>
</dbReference>
<dbReference type="InterPro" id="IPR001969">
    <property type="entry name" value="Aspartic_peptidase_AS"/>
</dbReference>
<dbReference type="InterPro" id="IPR036397">
    <property type="entry name" value="RNaseH_sf"/>
</dbReference>
<dbReference type="Gene3D" id="1.10.340.70">
    <property type="match status" value="1"/>
</dbReference>
<evidence type="ECO:0000256" key="9">
    <source>
        <dbReference type="ARBA" id="ARBA00022750"/>
    </source>
</evidence>
<evidence type="ECO:0000256" key="10">
    <source>
        <dbReference type="ARBA" id="ARBA00022759"/>
    </source>
</evidence>
<dbReference type="Pfam" id="PF17921">
    <property type="entry name" value="Integrase_H2C2"/>
    <property type="match status" value="1"/>
</dbReference>
<evidence type="ECO:0000313" key="22">
    <source>
        <dbReference type="Ensembl" id="ENSORLP00020034677.1"/>
    </source>
</evidence>
<dbReference type="Gene3D" id="3.10.10.10">
    <property type="entry name" value="HIV Type 1 Reverse Transcriptase, subunit A, domain 1"/>
    <property type="match status" value="1"/>
</dbReference>
<dbReference type="GO" id="GO:0006310">
    <property type="term" value="P:DNA recombination"/>
    <property type="evidence" value="ECO:0007669"/>
    <property type="project" value="UniProtKB-KW"/>
</dbReference>
<evidence type="ECO:0000256" key="4">
    <source>
        <dbReference type="ARBA" id="ARBA00022670"/>
    </source>
</evidence>
<dbReference type="Gene3D" id="3.30.70.270">
    <property type="match status" value="2"/>
</dbReference>
<evidence type="ECO:0000256" key="19">
    <source>
        <dbReference type="SAM" id="MobiDB-lite"/>
    </source>
</evidence>
<dbReference type="GO" id="GO:0003887">
    <property type="term" value="F:DNA-directed DNA polymerase activity"/>
    <property type="evidence" value="ECO:0007669"/>
    <property type="project" value="UniProtKB-KW"/>
</dbReference>
<reference key="1">
    <citation type="journal article" date="2007" name="Nature">
        <title>The medaka draft genome and insights into vertebrate genome evolution.</title>
        <authorList>
            <person name="Kasahara M."/>
            <person name="Naruse K."/>
            <person name="Sasaki S."/>
            <person name="Nakatani Y."/>
            <person name="Qu W."/>
            <person name="Ahsan B."/>
            <person name="Yamada T."/>
            <person name="Nagayasu Y."/>
            <person name="Doi K."/>
            <person name="Kasai Y."/>
            <person name="Jindo T."/>
            <person name="Kobayashi D."/>
            <person name="Shimada A."/>
            <person name="Toyoda A."/>
            <person name="Kuroki Y."/>
            <person name="Fujiyama A."/>
            <person name="Sasaki T."/>
            <person name="Shimizu A."/>
            <person name="Asakawa S."/>
            <person name="Shimizu N."/>
            <person name="Hashimoto S."/>
            <person name="Yang J."/>
            <person name="Lee Y."/>
            <person name="Matsushima K."/>
            <person name="Sugano S."/>
            <person name="Sakaizumi M."/>
            <person name="Narita T."/>
            <person name="Ohishi K."/>
            <person name="Haga S."/>
            <person name="Ohta F."/>
            <person name="Nomoto H."/>
            <person name="Nogata K."/>
            <person name="Morishita T."/>
            <person name="Endo T."/>
            <person name="Shin-I T."/>
            <person name="Takeda H."/>
            <person name="Morishita S."/>
            <person name="Kohara Y."/>
        </authorList>
    </citation>
    <scope>NUCLEOTIDE SEQUENCE [LARGE SCALE GENOMIC DNA]</scope>
    <source>
        <strain>Hd-rR</strain>
    </source>
</reference>
<dbReference type="PROSITE" id="PS50994">
    <property type="entry name" value="INTEGRASE"/>
    <property type="match status" value="1"/>
</dbReference>
<reference evidence="22 23" key="2">
    <citation type="submission" date="2017-04" db="EMBL/GenBank/DDBJ databases">
        <title>CpG methylation of centromeres and impact of large insertions on vertebrate speciation.</title>
        <authorList>
            <person name="Ichikawa K."/>
            <person name="Yoshimura J."/>
            <person name="Morishita S."/>
        </authorList>
    </citation>
    <scope>NUCLEOTIDE SEQUENCE</scope>
    <source>
        <strain evidence="22 23">HNI</strain>
    </source>
</reference>